<feature type="domain" description="HTH araC/xylS-type" evidence="3">
    <location>
        <begin position="160"/>
        <end position="257"/>
    </location>
</feature>
<dbReference type="Proteomes" id="UP001595900">
    <property type="component" value="Unassembled WGS sequence"/>
</dbReference>
<sequence length="261" mass="28937">MRENSQAVEQVSSLAVPRQVPANLHRALGAGELIDAHHHDRNQIVYPAHGLLAVTTSQGTWMAPPHRAVWIPAFTEHQHRAWGATDMRGVLMSARTRSLFPKPTPITVMPLLRELLLALTEPDPLSVAQRRRLEAVVLDRLVPSDDQPLHLPEARDDRLRDVLAALQADPATRASLSELGHQVGASERTLSRLFQVELGMTFPQWRTQLRIHQGLMLLAEGQSVTRAAAETGWTTTSAFIEAFAQVVGTTPGRYLADLQHR</sequence>
<keyword evidence="2" id="KW-0804">Transcription</keyword>
<dbReference type="RefSeq" id="WP_390226534.1">
    <property type="nucleotide sequence ID" value="NZ_JBHSCN010000001.1"/>
</dbReference>
<dbReference type="CDD" id="cd06124">
    <property type="entry name" value="cupin_NimR-like_N"/>
    <property type="match status" value="1"/>
</dbReference>
<dbReference type="InterPro" id="IPR014710">
    <property type="entry name" value="RmlC-like_jellyroll"/>
</dbReference>
<dbReference type="PROSITE" id="PS01124">
    <property type="entry name" value="HTH_ARAC_FAMILY_2"/>
    <property type="match status" value="1"/>
</dbReference>
<dbReference type="SUPFAM" id="SSF46689">
    <property type="entry name" value="Homeodomain-like"/>
    <property type="match status" value="1"/>
</dbReference>
<gene>
    <name evidence="4" type="ORF">ACFOYW_00250</name>
</gene>
<reference evidence="5" key="1">
    <citation type="journal article" date="2019" name="Int. J. Syst. Evol. Microbiol.">
        <title>The Global Catalogue of Microorganisms (GCM) 10K type strain sequencing project: providing services to taxonomists for standard genome sequencing and annotation.</title>
        <authorList>
            <consortium name="The Broad Institute Genomics Platform"/>
            <consortium name="The Broad Institute Genome Sequencing Center for Infectious Disease"/>
            <person name="Wu L."/>
            <person name="Ma J."/>
        </authorList>
    </citation>
    <scope>NUCLEOTIDE SEQUENCE [LARGE SCALE GENOMIC DNA]</scope>
    <source>
        <strain evidence="5">CGMCC 1.10363</strain>
    </source>
</reference>
<dbReference type="Gene3D" id="2.60.120.10">
    <property type="entry name" value="Jelly Rolls"/>
    <property type="match status" value="1"/>
</dbReference>
<dbReference type="SMART" id="SM00342">
    <property type="entry name" value="HTH_ARAC"/>
    <property type="match status" value="1"/>
</dbReference>
<protein>
    <submittedName>
        <fullName evidence="4">AraC family transcriptional regulator</fullName>
    </submittedName>
</protein>
<dbReference type="PANTHER" id="PTHR11019">
    <property type="entry name" value="HTH-TYPE TRANSCRIPTIONAL REGULATOR NIMR"/>
    <property type="match status" value="1"/>
</dbReference>
<evidence type="ECO:0000313" key="5">
    <source>
        <dbReference type="Proteomes" id="UP001595900"/>
    </source>
</evidence>
<dbReference type="EMBL" id="JBHSCN010000001">
    <property type="protein sequence ID" value="MFC4241787.1"/>
    <property type="molecule type" value="Genomic_DNA"/>
</dbReference>
<evidence type="ECO:0000259" key="3">
    <source>
        <dbReference type="PROSITE" id="PS01124"/>
    </source>
</evidence>
<organism evidence="4 5">
    <name type="scientific">Gryllotalpicola reticulitermitis</name>
    <dbReference type="NCBI Taxonomy" id="1184153"/>
    <lineage>
        <taxon>Bacteria</taxon>
        <taxon>Bacillati</taxon>
        <taxon>Actinomycetota</taxon>
        <taxon>Actinomycetes</taxon>
        <taxon>Micrococcales</taxon>
        <taxon>Microbacteriaceae</taxon>
        <taxon>Gryllotalpicola</taxon>
    </lineage>
</organism>
<dbReference type="Gene3D" id="1.10.10.60">
    <property type="entry name" value="Homeodomain-like"/>
    <property type="match status" value="1"/>
</dbReference>
<keyword evidence="5" id="KW-1185">Reference proteome</keyword>
<comment type="caution">
    <text evidence="4">The sequence shown here is derived from an EMBL/GenBank/DDBJ whole genome shotgun (WGS) entry which is preliminary data.</text>
</comment>
<dbReference type="InterPro" id="IPR009057">
    <property type="entry name" value="Homeodomain-like_sf"/>
</dbReference>
<evidence type="ECO:0000256" key="1">
    <source>
        <dbReference type="ARBA" id="ARBA00023015"/>
    </source>
</evidence>
<dbReference type="InterPro" id="IPR011051">
    <property type="entry name" value="RmlC_Cupin_sf"/>
</dbReference>
<dbReference type="InterPro" id="IPR018060">
    <property type="entry name" value="HTH_AraC"/>
</dbReference>
<dbReference type="PANTHER" id="PTHR11019:SF199">
    <property type="entry name" value="HTH-TYPE TRANSCRIPTIONAL REGULATOR NIMR"/>
    <property type="match status" value="1"/>
</dbReference>
<name>A0ABV8Q1F5_9MICO</name>
<dbReference type="Pfam" id="PF12833">
    <property type="entry name" value="HTH_18"/>
    <property type="match status" value="1"/>
</dbReference>
<accession>A0ABV8Q1F5</accession>
<keyword evidence="1" id="KW-0805">Transcription regulation</keyword>
<evidence type="ECO:0000313" key="4">
    <source>
        <dbReference type="EMBL" id="MFC4241787.1"/>
    </source>
</evidence>
<dbReference type="SUPFAM" id="SSF51182">
    <property type="entry name" value="RmlC-like cupins"/>
    <property type="match status" value="1"/>
</dbReference>
<proteinExistence type="predicted"/>
<evidence type="ECO:0000256" key="2">
    <source>
        <dbReference type="ARBA" id="ARBA00023163"/>
    </source>
</evidence>